<dbReference type="Gene3D" id="3.90.600.10">
    <property type="entry name" value="Phosphoribosylglycinamide synthetase, C-terminal domain"/>
    <property type="match status" value="1"/>
</dbReference>
<evidence type="ECO:0000256" key="15">
    <source>
        <dbReference type="PROSITE-ProRule" id="PRU00409"/>
    </source>
</evidence>
<dbReference type="InterPro" id="IPR013815">
    <property type="entry name" value="ATP_grasp_subdomain_1"/>
</dbReference>
<dbReference type="HAMAP" id="MF_00138">
    <property type="entry name" value="GARS"/>
    <property type="match status" value="1"/>
</dbReference>
<dbReference type="EC" id="6.3.4.13" evidence="4 14"/>
<dbReference type="Pfam" id="PF02844">
    <property type="entry name" value="GARS_N"/>
    <property type="match status" value="1"/>
</dbReference>
<sequence>MNVLVVGQGGREHALAWKLSKSKQVSKIFVAPGNGGTANEAKCFNKSINVNNFSALEELVNSENIELIVVGPEDPLVNGINDYFKDSGVKVFGPTKEGAQLEGSKIFSKKFMFENNIPTGAANFFSESKLAKNYLQTVEFPIVLKADGLAAGKGVLVAKELGEAMQWIEDVMEKNKFGDAGNEVLIEECLFGTELSYMGIMTPKGFYPFETSVDYKPLLDGNSGPNTGGMGCMSPSPFMNSELLKNINEQVVEPTAHGLRKAKIDFYGFMYFGLMVKDNQPKVLEYNCRLGDPETQCLMLQLESDILEVLLDALSNNLENISWSKESSMGVVIASGGYPESYKKDQHIEILDLNEVKLFHAGTKKENGELLTSGGRVFSLNAKAPDLEACKKTIYTNIKNIKFNNMVYRKDIGDIYES</sequence>
<dbReference type="Pfam" id="PF02843">
    <property type="entry name" value="GARS_C"/>
    <property type="match status" value="1"/>
</dbReference>
<dbReference type="GO" id="GO:0046872">
    <property type="term" value="F:metal ion binding"/>
    <property type="evidence" value="ECO:0007669"/>
    <property type="project" value="UniProtKB-KW"/>
</dbReference>
<dbReference type="FunFam" id="3.40.50.20:FF:000006">
    <property type="entry name" value="Phosphoribosylamine--glycine ligase, chloroplastic"/>
    <property type="match status" value="1"/>
</dbReference>
<dbReference type="SMART" id="SM01210">
    <property type="entry name" value="GARS_C"/>
    <property type="match status" value="1"/>
</dbReference>
<protein>
    <recommendedName>
        <fullName evidence="4 14">Phosphoribosylamine--glycine ligase</fullName>
        <ecNumber evidence="4 14">6.3.4.13</ecNumber>
    </recommendedName>
    <alternativeName>
        <fullName evidence="14">GARS</fullName>
    </alternativeName>
    <alternativeName>
        <fullName evidence="12 14">Glycinamide ribonucleotide synthetase</fullName>
    </alternativeName>
    <alternativeName>
        <fullName evidence="13 14">Phosphoribosylglycinamide synthetase</fullName>
    </alternativeName>
</protein>
<dbReference type="GO" id="GO:0005524">
    <property type="term" value="F:ATP binding"/>
    <property type="evidence" value="ECO:0007669"/>
    <property type="project" value="UniProtKB-UniRule"/>
</dbReference>
<feature type="domain" description="ATP-grasp" evidence="16">
    <location>
        <begin position="109"/>
        <end position="315"/>
    </location>
</feature>
<evidence type="ECO:0000313" key="17">
    <source>
        <dbReference type="EMBL" id="URQ63259.1"/>
    </source>
</evidence>
<keyword evidence="5 14" id="KW-0436">Ligase</keyword>
<keyword evidence="7 15" id="KW-0547">Nucleotide-binding</keyword>
<evidence type="ECO:0000256" key="1">
    <source>
        <dbReference type="ARBA" id="ARBA00001936"/>
    </source>
</evidence>
<evidence type="ECO:0000256" key="11">
    <source>
        <dbReference type="ARBA" id="ARBA00038345"/>
    </source>
</evidence>
<dbReference type="InterPro" id="IPR020562">
    <property type="entry name" value="PRibGlycinamide_synth_N"/>
</dbReference>
<reference evidence="17" key="1">
    <citation type="submission" date="2022-05" db="EMBL/GenBank/DDBJ databases">
        <title>Single-amplified genomics reveal most streamlined microbe among free-living bacteria.</title>
        <authorList>
            <person name="Roda-Garcia J."/>
            <person name="Haro-Moreno J.M."/>
            <person name="Rodriguez-Valera F."/>
            <person name="Almagro-Moreno S."/>
            <person name="Lopez-Perez M."/>
        </authorList>
    </citation>
    <scope>NUCLEOTIDE SEQUENCE</scope>
    <source>
        <strain evidence="17">TMED112-D2-2</strain>
    </source>
</reference>
<evidence type="ECO:0000256" key="5">
    <source>
        <dbReference type="ARBA" id="ARBA00022598"/>
    </source>
</evidence>
<dbReference type="SUPFAM" id="SSF52440">
    <property type="entry name" value="PreATP-grasp domain"/>
    <property type="match status" value="1"/>
</dbReference>
<dbReference type="SUPFAM" id="SSF56059">
    <property type="entry name" value="Glutathione synthetase ATP-binding domain-like"/>
    <property type="match status" value="1"/>
</dbReference>
<evidence type="ECO:0000256" key="8">
    <source>
        <dbReference type="ARBA" id="ARBA00022755"/>
    </source>
</evidence>
<evidence type="ECO:0000313" key="18">
    <source>
        <dbReference type="Proteomes" id="UP001056381"/>
    </source>
</evidence>
<dbReference type="GO" id="GO:0004637">
    <property type="term" value="F:phosphoribosylamine-glycine ligase activity"/>
    <property type="evidence" value="ECO:0007669"/>
    <property type="project" value="UniProtKB-UniRule"/>
</dbReference>
<keyword evidence="18" id="KW-1185">Reference proteome</keyword>
<dbReference type="Gene3D" id="3.30.1490.20">
    <property type="entry name" value="ATP-grasp fold, A domain"/>
    <property type="match status" value="1"/>
</dbReference>
<comment type="cofactor">
    <cofactor evidence="2">
        <name>Mg(2+)</name>
        <dbReference type="ChEBI" id="CHEBI:18420"/>
    </cofactor>
</comment>
<dbReference type="PROSITE" id="PS50975">
    <property type="entry name" value="ATP_GRASP"/>
    <property type="match status" value="1"/>
</dbReference>
<dbReference type="InterPro" id="IPR016185">
    <property type="entry name" value="PreATP-grasp_dom_sf"/>
</dbReference>
<dbReference type="InterPro" id="IPR000115">
    <property type="entry name" value="PRibGlycinamide_synth"/>
</dbReference>
<comment type="catalytic activity">
    <reaction evidence="14">
        <text>5-phospho-beta-D-ribosylamine + glycine + ATP = N(1)-(5-phospho-beta-D-ribosyl)glycinamide + ADP + phosphate + H(+)</text>
        <dbReference type="Rhea" id="RHEA:17453"/>
        <dbReference type="ChEBI" id="CHEBI:15378"/>
        <dbReference type="ChEBI" id="CHEBI:30616"/>
        <dbReference type="ChEBI" id="CHEBI:43474"/>
        <dbReference type="ChEBI" id="CHEBI:57305"/>
        <dbReference type="ChEBI" id="CHEBI:58681"/>
        <dbReference type="ChEBI" id="CHEBI:143788"/>
        <dbReference type="ChEBI" id="CHEBI:456216"/>
        <dbReference type="EC" id="6.3.4.13"/>
    </reaction>
</comment>
<evidence type="ECO:0000256" key="14">
    <source>
        <dbReference type="HAMAP-Rule" id="MF_00138"/>
    </source>
</evidence>
<dbReference type="Proteomes" id="UP001056381">
    <property type="component" value="Chromosome"/>
</dbReference>
<evidence type="ECO:0000256" key="9">
    <source>
        <dbReference type="ARBA" id="ARBA00022840"/>
    </source>
</evidence>
<dbReference type="SMART" id="SM01209">
    <property type="entry name" value="GARS_A"/>
    <property type="match status" value="1"/>
</dbReference>
<dbReference type="PROSITE" id="PS00184">
    <property type="entry name" value="GARS"/>
    <property type="match status" value="1"/>
</dbReference>
<evidence type="ECO:0000256" key="12">
    <source>
        <dbReference type="ARBA" id="ARBA00042242"/>
    </source>
</evidence>
<dbReference type="GO" id="GO:0006189">
    <property type="term" value="P:'de novo' IMP biosynthetic process"/>
    <property type="evidence" value="ECO:0007669"/>
    <property type="project" value="UniProtKB-UniRule"/>
</dbReference>
<dbReference type="InterPro" id="IPR037123">
    <property type="entry name" value="PRibGlycinamide_synth_C_sf"/>
</dbReference>
<evidence type="ECO:0000256" key="3">
    <source>
        <dbReference type="ARBA" id="ARBA00005174"/>
    </source>
</evidence>
<dbReference type="Gene3D" id="3.30.470.20">
    <property type="entry name" value="ATP-grasp fold, B domain"/>
    <property type="match status" value="1"/>
</dbReference>
<dbReference type="EMBL" id="CP097966">
    <property type="protein sequence ID" value="URQ63259.1"/>
    <property type="molecule type" value="Genomic_DNA"/>
</dbReference>
<proteinExistence type="inferred from homology"/>
<keyword evidence="9 15" id="KW-0067">ATP-binding</keyword>
<comment type="similarity">
    <text evidence="11 14">Belongs to the GARS family.</text>
</comment>
<dbReference type="Pfam" id="PF01071">
    <property type="entry name" value="GARS_A"/>
    <property type="match status" value="1"/>
</dbReference>
<evidence type="ECO:0000256" key="13">
    <source>
        <dbReference type="ARBA" id="ARBA00042864"/>
    </source>
</evidence>
<dbReference type="GO" id="GO:0009113">
    <property type="term" value="P:purine nucleobase biosynthetic process"/>
    <property type="evidence" value="ECO:0007669"/>
    <property type="project" value="InterPro"/>
</dbReference>
<dbReference type="PANTHER" id="PTHR43472:SF1">
    <property type="entry name" value="PHOSPHORIBOSYLAMINE--GLYCINE LIGASE, CHLOROPLASTIC"/>
    <property type="match status" value="1"/>
</dbReference>
<dbReference type="PANTHER" id="PTHR43472">
    <property type="entry name" value="PHOSPHORIBOSYLAMINE--GLYCINE LIGASE"/>
    <property type="match status" value="1"/>
</dbReference>
<dbReference type="NCBIfam" id="TIGR00877">
    <property type="entry name" value="purD"/>
    <property type="match status" value="1"/>
</dbReference>
<keyword evidence="8 14" id="KW-0658">Purine biosynthesis</keyword>
<keyword evidence="6" id="KW-0479">Metal-binding</keyword>
<name>A0A9Q8X149_9GAMM</name>
<dbReference type="Gene3D" id="3.40.50.20">
    <property type="match status" value="1"/>
</dbReference>
<accession>A0A9Q8X149</accession>
<evidence type="ECO:0000256" key="4">
    <source>
        <dbReference type="ARBA" id="ARBA00013255"/>
    </source>
</evidence>
<dbReference type="InterPro" id="IPR011054">
    <property type="entry name" value="Rudment_hybrid_motif"/>
</dbReference>
<dbReference type="InterPro" id="IPR020561">
    <property type="entry name" value="PRibGlycinamid_synth_ATP-grasp"/>
</dbReference>
<organism evidence="17 18">
    <name type="scientific">SAR86 cluster bacterium</name>
    <dbReference type="NCBI Taxonomy" id="2030880"/>
    <lineage>
        <taxon>Bacteria</taxon>
        <taxon>Pseudomonadati</taxon>
        <taxon>Pseudomonadota</taxon>
        <taxon>Gammaproteobacteria</taxon>
        <taxon>SAR86 cluster</taxon>
    </lineage>
</organism>
<evidence type="ECO:0000256" key="6">
    <source>
        <dbReference type="ARBA" id="ARBA00022723"/>
    </source>
</evidence>
<dbReference type="InterPro" id="IPR020559">
    <property type="entry name" value="PRibGlycinamide_synth_CS"/>
</dbReference>
<evidence type="ECO:0000256" key="7">
    <source>
        <dbReference type="ARBA" id="ARBA00022741"/>
    </source>
</evidence>
<evidence type="ECO:0000259" key="16">
    <source>
        <dbReference type="PROSITE" id="PS50975"/>
    </source>
</evidence>
<comment type="cofactor">
    <cofactor evidence="1">
        <name>Mn(2+)</name>
        <dbReference type="ChEBI" id="CHEBI:29035"/>
    </cofactor>
</comment>
<evidence type="ECO:0000256" key="10">
    <source>
        <dbReference type="ARBA" id="ARBA00023211"/>
    </source>
</evidence>
<dbReference type="InterPro" id="IPR020560">
    <property type="entry name" value="PRibGlycinamide_synth_C-dom"/>
</dbReference>
<dbReference type="InterPro" id="IPR011761">
    <property type="entry name" value="ATP-grasp"/>
</dbReference>
<keyword evidence="10" id="KW-0464">Manganese</keyword>
<dbReference type="SUPFAM" id="SSF51246">
    <property type="entry name" value="Rudiment single hybrid motif"/>
    <property type="match status" value="1"/>
</dbReference>
<evidence type="ECO:0000256" key="2">
    <source>
        <dbReference type="ARBA" id="ARBA00001946"/>
    </source>
</evidence>
<dbReference type="AlphaFoldDB" id="A0A9Q8X149"/>
<gene>
    <name evidence="14 17" type="primary">purD</name>
    <name evidence="17" type="ORF">M9B40_00390</name>
</gene>
<comment type="pathway">
    <text evidence="3 14">Purine metabolism; IMP biosynthesis via de novo pathway; N(1)-(5-phospho-D-ribosyl)glycinamide from 5-phospho-alpha-D-ribose 1-diphosphate: step 2/2.</text>
</comment>